<evidence type="ECO:0000256" key="1">
    <source>
        <dbReference type="SAM" id="MobiDB-lite"/>
    </source>
</evidence>
<dbReference type="Proteomes" id="UP001519460">
    <property type="component" value="Unassembled WGS sequence"/>
</dbReference>
<comment type="caution">
    <text evidence="2">The sequence shown here is derived from an EMBL/GenBank/DDBJ whole genome shotgun (WGS) entry which is preliminary data.</text>
</comment>
<gene>
    <name evidence="2" type="ORF">BaRGS_00009084</name>
</gene>
<organism evidence="2 3">
    <name type="scientific">Batillaria attramentaria</name>
    <dbReference type="NCBI Taxonomy" id="370345"/>
    <lineage>
        <taxon>Eukaryota</taxon>
        <taxon>Metazoa</taxon>
        <taxon>Spiralia</taxon>
        <taxon>Lophotrochozoa</taxon>
        <taxon>Mollusca</taxon>
        <taxon>Gastropoda</taxon>
        <taxon>Caenogastropoda</taxon>
        <taxon>Sorbeoconcha</taxon>
        <taxon>Cerithioidea</taxon>
        <taxon>Batillariidae</taxon>
        <taxon>Batillaria</taxon>
    </lineage>
</organism>
<keyword evidence="3" id="KW-1185">Reference proteome</keyword>
<dbReference type="AlphaFoldDB" id="A0ABD0LKW2"/>
<reference evidence="2 3" key="1">
    <citation type="journal article" date="2023" name="Sci. Data">
        <title>Genome assembly of the Korean intertidal mud-creeper Batillaria attramentaria.</title>
        <authorList>
            <person name="Patra A.K."/>
            <person name="Ho P.T."/>
            <person name="Jun S."/>
            <person name="Lee S.J."/>
            <person name="Kim Y."/>
            <person name="Won Y.J."/>
        </authorList>
    </citation>
    <scope>NUCLEOTIDE SEQUENCE [LARGE SCALE GENOMIC DNA]</scope>
    <source>
        <strain evidence="2">Wonlab-2016</strain>
    </source>
</reference>
<evidence type="ECO:0000313" key="2">
    <source>
        <dbReference type="EMBL" id="KAK7499743.1"/>
    </source>
</evidence>
<protein>
    <submittedName>
        <fullName evidence="2">Uncharacterized protein</fullName>
    </submittedName>
</protein>
<evidence type="ECO:0000313" key="3">
    <source>
        <dbReference type="Proteomes" id="UP001519460"/>
    </source>
</evidence>
<name>A0ABD0LKW2_9CAEN</name>
<proteinExistence type="predicted"/>
<dbReference type="EMBL" id="JACVVK020000042">
    <property type="protein sequence ID" value="KAK7499743.1"/>
    <property type="molecule type" value="Genomic_DNA"/>
</dbReference>
<feature type="region of interest" description="Disordered" evidence="1">
    <location>
        <begin position="1"/>
        <end position="22"/>
    </location>
</feature>
<sequence>MRFGKSPRFAKPSKWGGKRPSTVGDKRCLAIKHNGTSEAKDSLVAGRSRFSLNASIHQGLVPSQSGISKFPTCIRVGADNGLGLAA</sequence>
<accession>A0ABD0LKW2</accession>